<organism evidence="3 4">
    <name type="scientific">Elizabethkingia argenteiflava</name>
    <dbReference type="NCBI Taxonomy" id="2681556"/>
    <lineage>
        <taxon>Bacteria</taxon>
        <taxon>Pseudomonadati</taxon>
        <taxon>Bacteroidota</taxon>
        <taxon>Flavobacteriia</taxon>
        <taxon>Flavobacteriales</taxon>
        <taxon>Weeksellaceae</taxon>
        <taxon>Elizabethkingia</taxon>
    </lineage>
</organism>
<keyword evidence="1" id="KW-0812">Transmembrane</keyword>
<evidence type="ECO:0000256" key="1">
    <source>
        <dbReference type="SAM" id="Phobius"/>
    </source>
</evidence>
<feature type="transmembrane region" description="Helical" evidence="1">
    <location>
        <begin position="52"/>
        <end position="71"/>
    </location>
</feature>
<dbReference type="InterPro" id="IPR005182">
    <property type="entry name" value="YdbS-like_PH"/>
</dbReference>
<evidence type="ECO:0000313" key="4">
    <source>
        <dbReference type="Proteomes" id="UP000553459"/>
    </source>
</evidence>
<keyword evidence="1" id="KW-1133">Transmembrane helix</keyword>
<gene>
    <name evidence="3" type="ORF">GNY06_11090</name>
</gene>
<feature type="domain" description="YdbS-like PH" evidence="2">
    <location>
        <begin position="77"/>
        <end position="135"/>
    </location>
</feature>
<dbReference type="Pfam" id="PF03703">
    <property type="entry name" value="bPH_2"/>
    <property type="match status" value="1"/>
</dbReference>
<evidence type="ECO:0000313" key="3">
    <source>
        <dbReference type="EMBL" id="NAW51885.1"/>
    </source>
</evidence>
<evidence type="ECO:0000259" key="2">
    <source>
        <dbReference type="Pfam" id="PF03703"/>
    </source>
</evidence>
<proteinExistence type="predicted"/>
<protein>
    <submittedName>
        <fullName evidence="3">PH domain-containing protein</fullName>
    </submittedName>
</protein>
<comment type="caution">
    <text evidence="3">The sequence shown here is derived from an EMBL/GenBank/DDBJ whole genome shotgun (WGS) entry which is preliminary data.</text>
</comment>
<dbReference type="EMBL" id="JAAABJ010000630">
    <property type="protein sequence ID" value="NAW51885.1"/>
    <property type="molecule type" value="Genomic_DNA"/>
</dbReference>
<dbReference type="AlphaFoldDB" id="A0A845PW82"/>
<accession>A0A845PW82</accession>
<reference evidence="3 4" key="1">
    <citation type="submission" date="2019-11" db="EMBL/GenBank/DDBJ databases">
        <title>Characterization of Elizabethkingia argenteiflava sp. nov., isolated from inner surface of Soybean Pods.</title>
        <authorList>
            <person name="Mo S."/>
        </authorList>
    </citation>
    <scope>NUCLEOTIDE SEQUENCE [LARGE SCALE GENOMIC DNA]</scope>
    <source>
        <strain evidence="3 4">YB22</strain>
    </source>
</reference>
<feature type="transmembrane region" description="Helical" evidence="1">
    <location>
        <begin position="21"/>
        <end position="46"/>
    </location>
</feature>
<sequence>MKNLLKDTETFNPIIHYEAKIHWISYVLPVFFIIIGSVGVISFLLLEYKDMIDFPGLISLFLIYLFIRGLLRLLRNRSTKIYITDNHLTFSTGILGKTLSDLSLNKLEGMLLHQSFLGKALNFGTLVVTTGDVTNTYFIEHPMELRNAIMMLKDNSIK</sequence>
<dbReference type="Proteomes" id="UP000553459">
    <property type="component" value="Unassembled WGS sequence"/>
</dbReference>
<name>A0A845PW82_9FLAO</name>
<keyword evidence="1" id="KW-0472">Membrane</keyword>
<keyword evidence="4" id="KW-1185">Reference proteome</keyword>